<evidence type="ECO:0000256" key="7">
    <source>
        <dbReference type="ARBA" id="ARBA00023242"/>
    </source>
</evidence>
<dbReference type="Proteomes" id="UP000005408">
    <property type="component" value="Unassembled WGS sequence"/>
</dbReference>
<dbReference type="GO" id="GO:0005730">
    <property type="term" value="C:nucleolus"/>
    <property type="evidence" value="ECO:0007669"/>
    <property type="project" value="TreeGrafter"/>
</dbReference>
<dbReference type="PROSITE" id="PS50141">
    <property type="entry name" value="A_DEAMIN_EDITASE"/>
    <property type="match status" value="1"/>
</dbReference>
<dbReference type="OrthoDB" id="10268011at2759"/>
<feature type="compositionally biased region" description="Polar residues" evidence="9">
    <location>
        <begin position="27"/>
        <end position="37"/>
    </location>
</feature>
<dbReference type="OMA" id="IFSPHES"/>
<feature type="domain" description="DRBM" evidence="10">
    <location>
        <begin position="52"/>
        <end position="111"/>
    </location>
</feature>
<evidence type="ECO:0000256" key="5">
    <source>
        <dbReference type="ARBA" id="ARBA00022833"/>
    </source>
</evidence>
<dbReference type="FunFam" id="3.30.160.20:FF:000011">
    <property type="entry name" value="double-stranded RNA-specific editase 1 isoform X1"/>
    <property type="match status" value="1"/>
</dbReference>
<evidence type="ECO:0000313" key="12">
    <source>
        <dbReference type="EnsemblMetazoa" id="G3894.3:cds"/>
    </source>
</evidence>
<keyword evidence="13" id="KW-1185">Reference proteome</keyword>
<dbReference type="SMART" id="SM00358">
    <property type="entry name" value="DSRM"/>
    <property type="match status" value="3"/>
</dbReference>
<dbReference type="GO" id="GO:0003725">
    <property type="term" value="F:double-stranded RNA binding"/>
    <property type="evidence" value="ECO:0007669"/>
    <property type="project" value="TreeGrafter"/>
</dbReference>
<dbReference type="InterPro" id="IPR044459">
    <property type="entry name" value="ADAR2_DSRM_2"/>
</dbReference>
<keyword evidence="5" id="KW-0862">Zinc</keyword>
<dbReference type="PROSITE" id="PS50137">
    <property type="entry name" value="DS_RBD"/>
    <property type="match status" value="3"/>
</dbReference>
<reference evidence="12" key="1">
    <citation type="submission" date="2022-08" db="UniProtKB">
        <authorList>
            <consortium name="EnsemblMetazoa"/>
        </authorList>
    </citation>
    <scope>IDENTIFICATION</scope>
    <source>
        <strain evidence="12">05x7-T-G4-1.051#20</strain>
    </source>
</reference>
<dbReference type="InterPro" id="IPR014720">
    <property type="entry name" value="dsRBD_dom"/>
</dbReference>
<feature type="region of interest" description="Disordered" evidence="9">
    <location>
        <begin position="1"/>
        <end position="37"/>
    </location>
</feature>
<name>A0A8W8MTQ4_MAGGI</name>
<keyword evidence="7" id="KW-0539">Nucleus</keyword>
<evidence type="ECO:0000259" key="11">
    <source>
        <dbReference type="PROSITE" id="PS50141"/>
    </source>
</evidence>
<dbReference type="InterPro" id="IPR002466">
    <property type="entry name" value="A_deamin"/>
</dbReference>
<dbReference type="PANTHER" id="PTHR10910">
    <property type="entry name" value="EUKARYOTE SPECIFIC DSRNA BINDING PROTEIN"/>
    <property type="match status" value="1"/>
</dbReference>
<evidence type="ECO:0000313" key="13">
    <source>
        <dbReference type="Proteomes" id="UP000005408"/>
    </source>
</evidence>
<dbReference type="EnsemblMetazoa" id="G3894.3">
    <property type="protein sequence ID" value="G3894.3:cds"/>
    <property type="gene ID" value="G3894"/>
</dbReference>
<dbReference type="GO" id="GO:0008251">
    <property type="term" value="F:tRNA-specific adenosine deaminase activity"/>
    <property type="evidence" value="ECO:0007669"/>
    <property type="project" value="TreeGrafter"/>
</dbReference>
<dbReference type="GO" id="GO:0006396">
    <property type="term" value="P:RNA processing"/>
    <property type="evidence" value="ECO:0007669"/>
    <property type="project" value="InterPro"/>
</dbReference>
<evidence type="ECO:0000256" key="9">
    <source>
        <dbReference type="SAM" id="MobiDB-lite"/>
    </source>
</evidence>
<evidence type="ECO:0000256" key="6">
    <source>
        <dbReference type="ARBA" id="ARBA00022884"/>
    </source>
</evidence>
<dbReference type="FunFam" id="3.30.160.20:FF:000009">
    <property type="entry name" value="Adenosine deaminase RNA-specific B2 (inactive)"/>
    <property type="match status" value="1"/>
</dbReference>
<dbReference type="Pfam" id="PF02137">
    <property type="entry name" value="A_deamin"/>
    <property type="match status" value="1"/>
</dbReference>
<keyword evidence="4" id="KW-0378">Hydrolase</keyword>
<dbReference type="AlphaFoldDB" id="A0A8W8MTQ4"/>
<dbReference type="GO" id="GO:0003726">
    <property type="term" value="F:double-stranded RNA adenosine deaminase activity"/>
    <property type="evidence" value="ECO:0007669"/>
    <property type="project" value="TreeGrafter"/>
</dbReference>
<keyword evidence="2" id="KW-0479">Metal-binding</keyword>
<evidence type="ECO:0008006" key="14">
    <source>
        <dbReference type="Google" id="ProtNLM"/>
    </source>
</evidence>
<dbReference type="GO" id="GO:0006382">
    <property type="term" value="P:adenosine to inosine editing"/>
    <property type="evidence" value="ECO:0007669"/>
    <property type="project" value="TreeGrafter"/>
</dbReference>
<evidence type="ECO:0000256" key="3">
    <source>
        <dbReference type="ARBA" id="ARBA00022737"/>
    </source>
</evidence>
<dbReference type="GO" id="GO:0005737">
    <property type="term" value="C:cytoplasm"/>
    <property type="evidence" value="ECO:0007669"/>
    <property type="project" value="TreeGrafter"/>
</dbReference>
<accession>A0A8W8MTQ4</accession>
<evidence type="ECO:0000256" key="2">
    <source>
        <dbReference type="ARBA" id="ARBA00022723"/>
    </source>
</evidence>
<dbReference type="GO" id="GO:0046872">
    <property type="term" value="F:metal ion binding"/>
    <property type="evidence" value="ECO:0007669"/>
    <property type="project" value="UniProtKB-KW"/>
</dbReference>
<keyword evidence="6 8" id="KW-0694">RNA-binding</keyword>
<comment type="subcellular location">
    <subcellularLocation>
        <location evidence="1">Nucleus</location>
    </subcellularLocation>
</comment>
<dbReference type="Pfam" id="PF00035">
    <property type="entry name" value="dsrm"/>
    <property type="match status" value="3"/>
</dbReference>
<dbReference type="CDD" id="cd19898">
    <property type="entry name" value="DSRM_RED1_rpt2"/>
    <property type="match status" value="1"/>
</dbReference>
<dbReference type="PANTHER" id="PTHR10910:SF62">
    <property type="entry name" value="AT07585P-RELATED"/>
    <property type="match status" value="1"/>
</dbReference>
<sequence length="791" mass="87297">MAGLTTELDGAGGSQSYPGEEEDEIQPPTSGLAPQTEVSLPRTLTNKHPVMYLNELKRNLTYQLVSEQEVDKEKLYTMSVVIDGREFNGTAKSKKLAKMEAARVALESLYNAVYVPDLENQVNQTQETAEVPWVKDESGIKTEEEEGEEEKSGIMLGKRKFPENGTQIILNKKRKIQTAPVAKNALMQLNEIKPGLEFQFVAQSGPVHAPTFIMSVEVNGTKFEGQGPTKKAARLSAAEKALKSFVQFPNASEAHKALGRQVVNDGDFTSDNAEASNDVLFNNFETNSENGTSCEILPKDKNGMNNLPKARKSVVPSVPDGKNPVMILNELRPSLKYDFVKEHGESHAKHFVMSVVVDGIKFEGSGRNKKLAKSRAAQMALTKLFNLDFSTHPGTKPVPKESHSNVPQELADLVSRLVLEKFCELTDNLTSPYARRKVLSGIVMTTSDSAENATVISVSTGTKCINGEYMSDQGLAVNDCHAEVIGRRSLMRYLYFQLGKHLSGNRLEKESSIFQEKEGGGFMLKPNIHFHLYISTSPCGDSRIFSPHEAAQEVEGGDKHPNRKARGQLRTKIESGEGTIPVTSSGGIQTWDGILEGERLLTMSCSDKIARWNVLGIQGSLLSHFIEPVYFDSLILGSLYHGDHLSRAVYSRISNIENIPSPFRHNQPFMSGISNPESRQPRKAPNFAVNWCVGDAGLEVINTMTGKTEQGASSQVCKQAFFKRFLQLCGKIPTLTGQSVTPLPKVYADAKVTVMEYQTAKQQMYQAFQNAGLGRWLKKPIEQDHFFVSPS</sequence>
<evidence type="ECO:0000256" key="8">
    <source>
        <dbReference type="PROSITE-ProRule" id="PRU00266"/>
    </source>
</evidence>
<dbReference type="SMART" id="SM00552">
    <property type="entry name" value="ADEAMc"/>
    <property type="match status" value="1"/>
</dbReference>
<dbReference type="EnsemblMetazoa" id="G3894.4">
    <property type="protein sequence ID" value="G3894.4:cds"/>
    <property type="gene ID" value="G3894"/>
</dbReference>
<protein>
    <recommendedName>
        <fullName evidence="14">Double-stranded RNA-specific editase 1</fullName>
    </recommendedName>
</protein>
<evidence type="ECO:0000256" key="1">
    <source>
        <dbReference type="ARBA" id="ARBA00004123"/>
    </source>
</evidence>
<feature type="domain" description="DRBM" evidence="10">
    <location>
        <begin position="181"/>
        <end position="247"/>
    </location>
</feature>
<organism evidence="12 13">
    <name type="scientific">Magallana gigas</name>
    <name type="common">Pacific oyster</name>
    <name type="synonym">Crassostrea gigas</name>
    <dbReference type="NCBI Taxonomy" id="29159"/>
    <lineage>
        <taxon>Eukaryota</taxon>
        <taxon>Metazoa</taxon>
        <taxon>Spiralia</taxon>
        <taxon>Lophotrochozoa</taxon>
        <taxon>Mollusca</taxon>
        <taxon>Bivalvia</taxon>
        <taxon>Autobranchia</taxon>
        <taxon>Pteriomorphia</taxon>
        <taxon>Ostreida</taxon>
        <taxon>Ostreoidea</taxon>
        <taxon>Ostreidae</taxon>
        <taxon>Magallana</taxon>
    </lineage>
</organism>
<feature type="domain" description="A to I editase" evidence="11">
    <location>
        <begin position="457"/>
        <end position="786"/>
    </location>
</feature>
<dbReference type="Gene3D" id="3.30.160.20">
    <property type="match status" value="3"/>
</dbReference>
<dbReference type="CDD" id="cd19865">
    <property type="entry name" value="DSRM_STRBP_RED-like_rpt1"/>
    <property type="match status" value="1"/>
</dbReference>
<proteinExistence type="predicted"/>
<evidence type="ECO:0000256" key="4">
    <source>
        <dbReference type="ARBA" id="ARBA00022801"/>
    </source>
</evidence>
<evidence type="ECO:0000259" key="10">
    <source>
        <dbReference type="PROSITE" id="PS50137"/>
    </source>
</evidence>
<keyword evidence="3" id="KW-0677">Repeat</keyword>
<dbReference type="SUPFAM" id="SSF54768">
    <property type="entry name" value="dsRNA-binding domain-like"/>
    <property type="match status" value="3"/>
</dbReference>
<feature type="domain" description="DRBM" evidence="10">
    <location>
        <begin position="320"/>
        <end position="386"/>
    </location>
</feature>